<dbReference type="OrthoDB" id="2881716at2759"/>
<protein>
    <recommendedName>
        <fullName evidence="3">F-box domain-containing protein</fullName>
    </recommendedName>
</protein>
<name>A0A9P6A565_PLEER</name>
<sequence length="171" mass="19321">MATATARPQELAAIYDGEIDAHFAEILRLRRKRNVDCSATRKLPAEILVQIFGIVVARGYTVLEVSVYPLSWVAITCVCSSWRDIEPTLWTDFTNVHLKWVREVFARSKAATVARAGWWLRCRIKAPVLFPSGNYNQSPRAAQDLGGSIQQFIPRPTPYSPNRPLSWNLPP</sequence>
<comment type="caution">
    <text evidence="1">The sequence shown here is derived from an EMBL/GenBank/DDBJ whole genome shotgun (WGS) entry which is preliminary data.</text>
</comment>
<accession>A0A9P6A565</accession>
<gene>
    <name evidence="1" type="ORF">BDN71DRAFT_1441249</name>
</gene>
<keyword evidence="2" id="KW-1185">Reference proteome</keyword>
<evidence type="ECO:0000313" key="2">
    <source>
        <dbReference type="Proteomes" id="UP000807025"/>
    </source>
</evidence>
<reference evidence="1" key="1">
    <citation type="submission" date="2020-11" db="EMBL/GenBank/DDBJ databases">
        <authorList>
            <consortium name="DOE Joint Genome Institute"/>
            <person name="Ahrendt S."/>
            <person name="Riley R."/>
            <person name="Andreopoulos W."/>
            <person name="Labutti K."/>
            <person name="Pangilinan J."/>
            <person name="Ruiz-Duenas F.J."/>
            <person name="Barrasa J.M."/>
            <person name="Sanchez-Garcia M."/>
            <person name="Camarero S."/>
            <person name="Miyauchi S."/>
            <person name="Serrano A."/>
            <person name="Linde D."/>
            <person name="Babiker R."/>
            <person name="Drula E."/>
            <person name="Ayuso-Fernandez I."/>
            <person name="Pacheco R."/>
            <person name="Padilla G."/>
            <person name="Ferreira P."/>
            <person name="Barriuso J."/>
            <person name="Kellner H."/>
            <person name="Castanera R."/>
            <person name="Alfaro M."/>
            <person name="Ramirez L."/>
            <person name="Pisabarro A.G."/>
            <person name="Kuo A."/>
            <person name="Tritt A."/>
            <person name="Lipzen A."/>
            <person name="He G."/>
            <person name="Yan M."/>
            <person name="Ng V."/>
            <person name="Cullen D."/>
            <person name="Martin F."/>
            <person name="Rosso M.-N."/>
            <person name="Henrissat B."/>
            <person name="Hibbett D."/>
            <person name="Martinez A.T."/>
            <person name="Grigoriev I.V."/>
        </authorList>
    </citation>
    <scope>NUCLEOTIDE SEQUENCE</scope>
    <source>
        <strain evidence="1">ATCC 90797</strain>
    </source>
</reference>
<organism evidence="1 2">
    <name type="scientific">Pleurotus eryngii</name>
    <name type="common">Boletus of the steppes</name>
    <dbReference type="NCBI Taxonomy" id="5323"/>
    <lineage>
        <taxon>Eukaryota</taxon>
        <taxon>Fungi</taxon>
        <taxon>Dikarya</taxon>
        <taxon>Basidiomycota</taxon>
        <taxon>Agaricomycotina</taxon>
        <taxon>Agaricomycetes</taxon>
        <taxon>Agaricomycetidae</taxon>
        <taxon>Agaricales</taxon>
        <taxon>Pleurotineae</taxon>
        <taxon>Pleurotaceae</taxon>
        <taxon>Pleurotus</taxon>
    </lineage>
</organism>
<proteinExistence type="predicted"/>
<dbReference type="Proteomes" id="UP000807025">
    <property type="component" value="Unassembled WGS sequence"/>
</dbReference>
<dbReference type="EMBL" id="MU154529">
    <property type="protein sequence ID" value="KAF9500133.1"/>
    <property type="molecule type" value="Genomic_DNA"/>
</dbReference>
<evidence type="ECO:0008006" key="3">
    <source>
        <dbReference type="Google" id="ProtNLM"/>
    </source>
</evidence>
<evidence type="ECO:0000313" key="1">
    <source>
        <dbReference type="EMBL" id="KAF9500133.1"/>
    </source>
</evidence>
<dbReference type="Gene3D" id="1.20.1280.50">
    <property type="match status" value="1"/>
</dbReference>
<dbReference type="AlphaFoldDB" id="A0A9P6A565"/>